<accession>A0A255Z0Q9</accession>
<dbReference type="OrthoDB" id="9797882at2"/>
<dbReference type="PANTHER" id="PTHR12304:SF4">
    <property type="entry name" value="URIDINE NUCLEOSIDASE"/>
    <property type="match status" value="1"/>
</dbReference>
<keyword evidence="2" id="KW-0326">Glycosidase</keyword>
<reference evidence="4 5" key="1">
    <citation type="submission" date="2017-07" db="EMBL/GenBank/DDBJ databases">
        <title>Niveispirillum cyanobacteriorum sp. nov., isolated from cyanobacterial aggregates in a eutrophic lake.</title>
        <authorList>
            <person name="Cai H."/>
        </authorList>
    </citation>
    <scope>NUCLEOTIDE SEQUENCE [LARGE SCALE GENOMIC DNA]</scope>
    <source>
        <strain evidence="5">TH1-14</strain>
    </source>
</reference>
<dbReference type="InterPro" id="IPR036452">
    <property type="entry name" value="Ribo_hydro-like"/>
</dbReference>
<keyword evidence="1" id="KW-0378">Hydrolase</keyword>
<dbReference type="PANTHER" id="PTHR12304">
    <property type="entry name" value="INOSINE-URIDINE PREFERRING NUCLEOSIDE HYDROLASE"/>
    <property type="match status" value="1"/>
</dbReference>
<dbReference type="SUPFAM" id="SSF53590">
    <property type="entry name" value="Nucleoside hydrolase"/>
    <property type="match status" value="1"/>
</dbReference>
<evidence type="ECO:0000259" key="3">
    <source>
        <dbReference type="Pfam" id="PF01156"/>
    </source>
</evidence>
<organism evidence="4 5">
    <name type="scientific">Niveispirillum lacus</name>
    <dbReference type="NCBI Taxonomy" id="1981099"/>
    <lineage>
        <taxon>Bacteria</taxon>
        <taxon>Pseudomonadati</taxon>
        <taxon>Pseudomonadota</taxon>
        <taxon>Alphaproteobacteria</taxon>
        <taxon>Rhodospirillales</taxon>
        <taxon>Azospirillaceae</taxon>
        <taxon>Niveispirillum</taxon>
    </lineage>
</organism>
<dbReference type="InterPro" id="IPR001910">
    <property type="entry name" value="Inosine/uridine_hydrolase_dom"/>
</dbReference>
<name>A0A255Z0Q9_9PROT</name>
<dbReference type="GO" id="GO:0005829">
    <property type="term" value="C:cytosol"/>
    <property type="evidence" value="ECO:0007669"/>
    <property type="project" value="TreeGrafter"/>
</dbReference>
<dbReference type="Pfam" id="PF01156">
    <property type="entry name" value="IU_nuc_hydro"/>
    <property type="match status" value="1"/>
</dbReference>
<gene>
    <name evidence="4" type="ORF">CHU95_10915</name>
</gene>
<dbReference type="AlphaFoldDB" id="A0A255Z0Q9"/>
<feature type="domain" description="Inosine/uridine-preferring nucleoside hydrolase" evidence="3">
    <location>
        <begin position="8"/>
        <end position="301"/>
    </location>
</feature>
<protein>
    <recommendedName>
        <fullName evidence="3">Inosine/uridine-preferring nucleoside hydrolase domain-containing protein</fullName>
    </recommendedName>
</protein>
<dbReference type="GO" id="GO:0006152">
    <property type="term" value="P:purine nucleoside catabolic process"/>
    <property type="evidence" value="ECO:0007669"/>
    <property type="project" value="TreeGrafter"/>
</dbReference>
<evidence type="ECO:0000313" key="4">
    <source>
        <dbReference type="EMBL" id="OYQ34524.1"/>
    </source>
</evidence>
<keyword evidence="5" id="KW-1185">Reference proteome</keyword>
<evidence type="ECO:0000256" key="2">
    <source>
        <dbReference type="ARBA" id="ARBA00023295"/>
    </source>
</evidence>
<sequence length="320" mass="34039">MMNAQLPLILDGDPGTDDLLAWMWVLALPQRAKVLGISCVNGNVTLDRTTANALAFLDHIGAGEIPVHAGARAPVGRDEPPAGDGAFAETGLGELVLAPSLRTAASSDAIGWMAQTLRGSPPRTITFVATGPLTNLALLRHQAPDAYARIARIVAMGGSFAPLPPNFVRRGNVTPFAEFNFWMDAAAAQSVLNGGVPVLLAPADVTHQLISNPARMDAARALPRYGREVALMLNAPYHLDKPKFHTDGAFLHDPTAVAGLFYPELFETLRAQTHIVQEGTGLGAGLLLPDGAGTVEVMVRVKDTNSFYDRLFGDLARYYG</sequence>
<evidence type="ECO:0000313" key="5">
    <source>
        <dbReference type="Proteomes" id="UP000216998"/>
    </source>
</evidence>
<evidence type="ECO:0000256" key="1">
    <source>
        <dbReference type="ARBA" id="ARBA00022801"/>
    </source>
</evidence>
<dbReference type="RefSeq" id="WP_094456375.1">
    <property type="nucleotide sequence ID" value="NZ_NOXU01000028.1"/>
</dbReference>
<dbReference type="Gene3D" id="3.90.245.10">
    <property type="entry name" value="Ribonucleoside hydrolase-like"/>
    <property type="match status" value="1"/>
</dbReference>
<comment type="caution">
    <text evidence="4">The sequence shown here is derived from an EMBL/GenBank/DDBJ whole genome shotgun (WGS) entry which is preliminary data.</text>
</comment>
<dbReference type="GO" id="GO:0008477">
    <property type="term" value="F:purine nucleosidase activity"/>
    <property type="evidence" value="ECO:0007669"/>
    <property type="project" value="TreeGrafter"/>
</dbReference>
<proteinExistence type="predicted"/>
<dbReference type="EMBL" id="NOXU01000028">
    <property type="protein sequence ID" value="OYQ34524.1"/>
    <property type="molecule type" value="Genomic_DNA"/>
</dbReference>
<dbReference type="InterPro" id="IPR023186">
    <property type="entry name" value="IUNH"/>
</dbReference>
<dbReference type="Proteomes" id="UP000216998">
    <property type="component" value="Unassembled WGS sequence"/>
</dbReference>